<dbReference type="PROSITE" id="PS50157">
    <property type="entry name" value="ZINC_FINGER_C2H2_2"/>
    <property type="match status" value="2"/>
</dbReference>
<keyword evidence="9" id="KW-1185">Reference proteome</keyword>
<dbReference type="InterPro" id="IPR013087">
    <property type="entry name" value="Znf_C2H2_type"/>
</dbReference>
<keyword evidence="1" id="KW-0479">Metal-binding</keyword>
<evidence type="ECO:0000256" key="5">
    <source>
        <dbReference type="PROSITE-ProRule" id="PRU00042"/>
    </source>
</evidence>
<dbReference type="GO" id="GO:0000981">
    <property type="term" value="F:DNA-binding transcription factor activity, RNA polymerase II-specific"/>
    <property type="evidence" value="ECO:0007669"/>
    <property type="project" value="TreeGrafter"/>
</dbReference>
<dbReference type="EMBL" id="WJXW01000002">
    <property type="protein sequence ID" value="KAF9738940.1"/>
    <property type="molecule type" value="Genomic_DNA"/>
</dbReference>
<evidence type="ECO:0000259" key="7">
    <source>
        <dbReference type="PROSITE" id="PS50157"/>
    </source>
</evidence>
<keyword evidence="3 5" id="KW-0863">Zinc-finger</keyword>
<dbReference type="Proteomes" id="UP000756921">
    <property type="component" value="Unassembled WGS sequence"/>
</dbReference>
<dbReference type="GO" id="GO:0005634">
    <property type="term" value="C:nucleus"/>
    <property type="evidence" value="ECO:0007669"/>
    <property type="project" value="TreeGrafter"/>
</dbReference>
<comment type="caution">
    <text evidence="8">The sequence shown here is derived from an EMBL/GenBank/DDBJ whole genome shotgun (WGS) entry which is preliminary data.</text>
</comment>
<evidence type="ECO:0000313" key="8">
    <source>
        <dbReference type="EMBL" id="KAF9738940.1"/>
    </source>
</evidence>
<dbReference type="AlphaFoldDB" id="A0A9P6KU48"/>
<feature type="domain" description="C2H2-type" evidence="7">
    <location>
        <begin position="67"/>
        <end position="95"/>
    </location>
</feature>
<name>A0A9P6KU48_9PLEO</name>
<feature type="compositionally biased region" description="Polar residues" evidence="6">
    <location>
        <begin position="237"/>
        <end position="254"/>
    </location>
</feature>
<feature type="domain" description="C2H2-type" evidence="7">
    <location>
        <begin position="325"/>
        <end position="354"/>
    </location>
</feature>
<evidence type="ECO:0000256" key="1">
    <source>
        <dbReference type="ARBA" id="ARBA00022723"/>
    </source>
</evidence>
<sequence length="475" mass="53056">MPAPLEPIKAFKCTFAGCAASFDTEKQLKGHKKEDDDHDYCPKCDMDFESYEDLARHKAFTPDKHGKACRICGEEFKSELGLKRHTEMAHQVKQKLPCIGCGEVFPAPALLIEHLEFGHCDRISGQTFMGHVVHCHLVAKLLAGGEAHARFMQKTSQYNASLDQEEEGGVEVENVLEDDHEDARAVNHPAIQPECMQGDVPHAEPWPALSAPDRTATRSSTVTSAMGRMSLGGTDAGSGSHTRQGSAATTQNPRHQAKAWGGRSAKDLFPQAKATAAPQKEFSIEAVDEKTKQAHGGNIFNTRFWDPLAKEWDPERFYNTMIEGYFCPFMCEQSFGDVTELRDHILVDHRVSRAKCPHCLKYFDSITALMSHCQSRGSKCQVNKADDFGKFLNRLTGGFLSVQEKVRPDFIQNETVMAYNAETREMEKYTPPTVKYLEYTSSKPMDWREPVRVAARIGGGGASGTFNHRKEQAHW</sequence>
<dbReference type="SMART" id="SM00355">
    <property type="entry name" value="ZnF_C2H2"/>
    <property type="match status" value="6"/>
</dbReference>
<keyword evidence="4" id="KW-0862">Zinc</keyword>
<keyword evidence="2" id="KW-0677">Repeat</keyword>
<dbReference type="PANTHER" id="PTHR24379">
    <property type="entry name" value="KRAB AND ZINC FINGER DOMAIN-CONTAINING"/>
    <property type="match status" value="1"/>
</dbReference>
<feature type="region of interest" description="Disordered" evidence="6">
    <location>
        <begin position="195"/>
        <end position="262"/>
    </location>
</feature>
<reference evidence="8" key="1">
    <citation type="journal article" date="2020" name="Mol. Plant Microbe Interact.">
        <title>Genome Sequence of the Biocontrol Agent Coniothyrium minitans strain Conio (IMI 134523).</title>
        <authorList>
            <person name="Patel D."/>
            <person name="Shittu T.A."/>
            <person name="Baroncelli R."/>
            <person name="Muthumeenakshi S."/>
            <person name="Osborne T.H."/>
            <person name="Janganan T.K."/>
            <person name="Sreenivasaprasad S."/>
        </authorList>
    </citation>
    <scope>NUCLEOTIDE SEQUENCE</scope>
    <source>
        <strain evidence="8">Conio</strain>
    </source>
</reference>
<dbReference type="GO" id="GO:0008270">
    <property type="term" value="F:zinc ion binding"/>
    <property type="evidence" value="ECO:0007669"/>
    <property type="project" value="UniProtKB-KW"/>
</dbReference>
<evidence type="ECO:0000256" key="6">
    <source>
        <dbReference type="SAM" id="MobiDB-lite"/>
    </source>
</evidence>
<evidence type="ECO:0000256" key="2">
    <source>
        <dbReference type="ARBA" id="ARBA00022737"/>
    </source>
</evidence>
<protein>
    <submittedName>
        <fullName evidence="8">C2H2 finger domain-containing protein</fullName>
    </submittedName>
</protein>
<dbReference type="Gene3D" id="3.30.160.60">
    <property type="entry name" value="Classic Zinc Finger"/>
    <property type="match status" value="2"/>
</dbReference>
<dbReference type="PANTHER" id="PTHR24379:SF127">
    <property type="entry name" value="BLOODY FINGERS-RELATED"/>
    <property type="match status" value="1"/>
</dbReference>
<gene>
    <name evidence="8" type="ORF">PMIN01_01574</name>
</gene>
<evidence type="ECO:0000256" key="4">
    <source>
        <dbReference type="ARBA" id="ARBA00022833"/>
    </source>
</evidence>
<evidence type="ECO:0000256" key="3">
    <source>
        <dbReference type="ARBA" id="ARBA00022771"/>
    </source>
</evidence>
<dbReference type="OrthoDB" id="8117402at2759"/>
<organism evidence="8 9">
    <name type="scientific">Paraphaeosphaeria minitans</name>
    <dbReference type="NCBI Taxonomy" id="565426"/>
    <lineage>
        <taxon>Eukaryota</taxon>
        <taxon>Fungi</taxon>
        <taxon>Dikarya</taxon>
        <taxon>Ascomycota</taxon>
        <taxon>Pezizomycotina</taxon>
        <taxon>Dothideomycetes</taxon>
        <taxon>Pleosporomycetidae</taxon>
        <taxon>Pleosporales</taxon>
        <taxon>Massarineae</taxon>
        <taxon>Didymosphaeriaceae</taxon>
        <taxon>Paraphaeosphaeria</taxon>
    </lineage>
</organism>
<proteinExistence type="predicted"/>
<dbReference type="PROSITE" id="PS00028">
    <property type="entry name" value="ZINC_FINGER_C2H2_1"/>
    <property type="match status" value="3"/>
</dbReference>
<accession>A0A9P6KU48</accession>
<dbReference type="GO" id="GO:0000977">
    <property type="term" value="F:RNA polymerase II transcription regulatory region sequence-specific DNA binding"/>
    <property type="evidence" value="ECO:0007669"/>
    <property type="project" value="TreeGrafter"/>
</dbReference>
<evidence type="ECO:0000313" key="9">
    <source>
        <dbReference type="Proteomes" id="UP000756921"/>
    </source>
</evidence>